<evidence type="ECO:0000256" key="4">
    <source>
        <dbReference type="ARBA" id="ARBA00022741"/>
    </source>
</evidence>
<evidence type="ECO:0000313" key="8">
    <source>
        <dbReference type="EMBL" id="MCB8880556.1"/>
    </source>
</evidence>
<organism evidence="8 9">
    <name type="scientific">Acidisoma cellulosilyticum</name>
    <dbReference type="NCBI Taxonomy" id="2802395"/>
    <lineage>
        <taxon>Bacteria</taxon>
        <taxon>Pseudomonadati</taxon>
        <taxon>Pseudomonadota</taxon>
        <taxon>Alphaproteobacteria</taxon>
        <taxon>Acetobacterales</taxon>
        <taxon>Acidocellaceae</taxon>
        <taxon>Acidisoma</taxon>
    </lineage>
</organism>
<feature type="domain" description="Guanylate kinase/L-type calcium channel beta subunit" evidence="7">
    <location>
        <begin position="2"/>
        <end position="177"/>
    </location>
</feature>
<dbReference type="AlphaFoldDB" id="A0A963Z105"/>
<dbReference type="EC" id="2.7.4.23" evidence="6"/>
<comment type="function">
    <text evidence="6">Catalyzes the phosphorylation of ribose 1,5-bisphosphate to 5-phospho-D-ribosyl alpha-1-diphosphate (PRPP).</text>
</comment>
<dbReference type="GO" id="GO:0006015">
    <property type="term" value="P:5-phosphoribose 1-diphosphate biosynthetic process"/>
    <property type="evidence" value="ECO:0007669"/>
    <property type="project" value="UniProtKB-UniRule"/>
</dbReference>
<dbReference type="GO" id="GO:0019634">
    <property type="term" value="P:organic phosphonate metabolic process"/>
    <property type="evidence" value="ECO:0007669"/>
    <property type="project" value="UniProtKB-UniRule"/>
</dbReference>
<evidence type="ECO:0000313" key="9">
    <source>
        <dbReference type="Proteomes" id="UP000721844"/>
    </source>
</evidence>
<keyword evidence="3 6" id="KW-0808">Transferase</keyword>
<evidence type="ECO:0000256" key="3">
    <source>
        <dbReference type="ARBA" id="ARBA00022679"/>
    </source>
</evidence>
<comment type="catalytic activity">
    <reaction evidence="1 6">
        <text>alpha-D-ribose 1,5-bisphosphate + ATP = 5-phospho-alpha-D-ribose 1-diphosphate + ADP</text>
        <dbReference type="Rhea" id="RHEA:20109"/>
        <dbReference type="ChEBI" id="CHEBI:30616"/>
        <dbReference type="ChEBI" id="CHEBI:58017"/>
        <dbReference type="ChEBI" id="CHEBI:68688"/>
        <dbReference type="ChEBI" id="CHEBI:456216"/>
        <dbReference type="EC" id="2.7.4.23"/>
    </reaction>
</comment>
<dbReference type="InterPro" id="IPR008145">
    <property type="entry name" value="GK/Ca_channel_bsu"/>
</dbReference>
<dbReference type="SUPFAM" id="SSF52540">
    <property type="entry name" value="P-loop containing nucleoside triphosphate hydrolases"/>
    <property type="match status" value="1"/>
</dbReference>
<evidence type="ECO:0000256" key="2">
    <source>
        <dbReference type="ARBA" id="ARBA00005069"/>
    </source>
</evidence>
<reference evidence="8 9" key="1">
    <citation type="journal article" date="2021" name="Microorganisms">
        <title>Acidisoma silvae sp. nov. and Acidisomacellulosilytica sp. nov., Two Acidophilic Bacteria Isolated from Decaying Wood, Hydrolyzing Cellulose and Producing Poly-3-hydroxybutyrate.</title>
        <authorList>
            <person name="Mieszkin S."/>
            <person name="Pouder E."/>
            <person name="Uroz S."/>
            <person name="Simon-Colin C."/>
            <person name="Alain K."/>
        </authorList>
    </citation>
    <scope>NUCLEOTIDE SEQUENCE [LARGE SCALE GENOMIC DNA]</scope>
    <source>
        <strain evidence="8 9">HW T5.17</strain>
    </source>
</reference>
<dbReference type="Gene3D" id="3.40.50.300">
    <property type="entry name" value="P-loop containing nucleotide triphosphate hydrolases"/>
    <property type="match status" value="1"/>
</dbReference>
<evidence type="ECO:0000256" key="5">
    <source>
        <dbReference type="ARBA" id="ARBA00022840"/>
    </source>
</evidence>
<dbReference type="NCBIfam" id="TIGR02322">
    <property type="entry name" value="phosphon_PhnN"/>
    <property type="match status" value="1"/>
</dbReference>
<protein>
    <recommendedName>
        <fullName evidence="6">Ribose 1,5-bisphosphate phosphokinase PhnN</fullName>
        <ecNumber evidence="6">2.7.4.23</ecNumber>
    </recommendedName>
    <alternativeName>
        <fullName evidence="6">Ribose 1,5-bisphosphokinase</fullName>
    </alternativeName>
</protein>
<dbReference type="SMART" id="SM00072">
    <property type="entry name" value="GuKc"/>
    <property type="match status" value="1"/>
</dbReference>
<evidence type="ECO:0000256" key="1">
    <source>
        <dbReference type="ARBA" id="ARBA00000373"/>
    </source>
</evidence>
<comment type="similarity">
    <text evidence="6">Belongs to the ribose 1,5-bisphosphokinase family.</text>
</comment>
<feature type="binding site" evidence="6">
    <location>
        <begin position="10"/>
        <end position="17"/>
    </location>
    <ligand>
        <name>ATP</name>
        <dbReference type="ChEBI" id="CHEBI:30616"/>
    </ligand>
</feature>
<name>A0A963Z105_9PROT</name>
<evidence type="ECO:0000259" key="7">
    <source>
        <dbReference type="SMART" id="SM00072"/>
    </source>
</evidence>
<dbReference type="InterPro" id="IPR027417">
    <property type="entry name" value="P-loop_NTPase"/>
</dbReference>
<dbReference type="GO" id="GO:0005524">
    <property type="term" value="F:ATP binding"/>
    <property type="evidence" value="ECO:0007669"/>
    <property type="project" value="UniProtKB-KW"/>
</dbReference>
<dbReference type="Proteomes" id="UP000721844">
    <property type="component" value="Unassembled WGS sequence"/>
</dbReference>
<keyword evidence="9" id="KW-1185">Reference proteome</keyword>
<proteinExistence type="inferred from homology"/>
<dbReference type="EMBL" id="JAESVA010000003">
    <property type="protein sequence ID" value="MCB8880556.1"/>
    <property type="molecule type" value="Genomic_DNA"/>
</dbReference>
<gene>
    <name evidence="6 8" type="primary">phnN</name>
    <name evidence="8" type="ORF">ACELLULO517_09955</name>
</gene>
<comment type="caution">
    <text evidence="8">The sequence shown here is derived from an EMBL/GenBank/DDBJ whole genome shotgun (WGS) entry which is preliminary data.</text>
</comment>
<comment type="pathway">
    <text evidence="2 6">Metabolic intermediate biosynthesis; 5-phospho-alpha-D-ribose 1-diphosphate biosynthesis; 5-phospho-alpha-D-ribose 1-diphosphate from D-ribose 5-phosphate (route II): step 3/3.</text>
</comment>
<evidence type="ECO:0000256" key="6">
    <source>
        <dbReference type="HAMAP-Rule" id="MF_00836"/>
    </source>
</evidence>
<accession>A0A963Z105</accession>
<keyword evidence="4 6" id="KW-0547">Nucleotide-binding</keyword>
<keyword evidence="5 6" id="KW-0067">ATP-binding</keyword>
<dbReference type="HAMAP" id="MF_00836">
    <property type="entry name" value="PhnN"/>
    <property type="match status" value="1"/>
</dbReference>
<sequence length="182" mass="19311">MSGLLVLVVGPSGSGKDTLLAGAAAALQDDPRFVFARRTVTREAANEDHDTASVPAFLARQAAGDFAITWEAHGLHYGVPAQNLRALADGQTVVINVSRAVIAEVAARFPVAVVEITAPIALRSQRLADRHRETAADIAERLSREVPLQAERLHSIVNDGSIAEGIGALVRLLKDLQPALCR</sequence>
<dbReference type="InterPro" id="IPR012699">
    <property type="entry name" value="PhnN"/>
</dbReference>
<dbReference type="RefSeq" id="WP_227307219.1">
    <property type="nucleotide sequence ID" value="NZ_JAESVA010000003.1"/>
</dbReference>
<dbReference type="GO" id="GO:0033863">
    <property type="term" value="F:ribose 1,5-bisphosphate phosphokinase activity"/>
    <property type="evidence" value="ECO:0007669"/>
    <property type="project" value="UniProtKB-UniRule"/>
</dbReference>